<dbReference type="EMBL" id="GBXM01019949">
    <property type="protein sequence ID" value="JAH88628.1"/>
    <property type="molecule type" value="Transcribed_RNA"/>
</dbReference>
<protein>
    <submittedName>
        <fullName evidence="1">Uncharacterized protein</fullName>
    </submittedName>
</protein>
<evidence type="ECO:0000313" key="1">
    <source>
        <dbReference type="EMBL" id="JAH88628.1"/>
    </source>
</evidence>
<organism evidence="1">
    <name type="scientific">Anguilla anguilla</name>
    <name type="common">European freshwater eel</name>
    <name type="synonym">Muraena anguilla</name>
    <dbReference type="NCBI Taxonomy" id="7936"/>
    <lineage>
        <taxon>Eukaryota</taxon>
        <taxon>Metazoa</taxon>
        <taxon>Chordata</taxon>
        <taxon>Craniata</taxon>
        <taxon>Vertebrata</taxon>
        <taxon>Euteleostomi</taxon>
        <taxon>Actinopterygii</taxon>
        <taxon>Neopterygii</taxon>
        <taxon>Teleostei</taxon>
        <taxon>Anguilliformes</taxon>
        <taxon>Anguillidae</taxon>
        <taxon>Anguilla</taxon>
    </lineage>
</organism>
<name>A0A0E9WGL8_ANGAN</name>
<dbReference type="AlphaFoldDB" id="A0A0E9WGL8"/>
<sequence>MTSAIQFTLPKITSVLNVTLKSQLARAVNNCRISRLSLAILAS</sequence>
<reference evidence="1" key="1">
    <citation type="submission" date="2014-11" db="EMBL/GenBank/DDBJ databases">
        <authorList>
            <person name="Amaro Gonzalez C."/>
        </authorList>
    </citation>
    <scope>NUCLEOTIDE SEQUENCE</scope>
</reference>
<proteinExistence type="predicted"/>
<accession>A0A0E9WGL8</accession>
<reference evidence="1" key="2">
    <citation type="journal article" date="2015" name="Fish Shellfish Immunol.">
        <title>Early steps in the European eel (Anguilla anguilla)-Vibrio vulnificus interaction in the gills: Role of the RtxA13 toxin.</title>
        <authorList>
            <person name="Callol A."/>
            <person name="Pajuelo D."/>
            <person name="Ebbesson L."/>
            <person name="Teles M."/>
            <person name="MacKenzie S."/>
            <person name="Amaro C."/>
        </authorList>
    </citation>
    <scope>NUCLEOTIDE SEQUENCE</scope>
</reference>